<dbReference type="Proteomes" id="UP000038010">
    <property type="component" value="Unassembled WGS sequence"/>
</dbReference>
<gene>
    <name evidence="3" type="ORF">AB675_4569</name>
</gene>
<sequence length="674" mass="70538">MRVASDFLLSIVFVANALADVITVGPGGTCCPGNATIQVQALYFSHVFLMTATIDPFDQGEDLIISIVPSIVVTSLTVTSTIEDELSLQCFATATSTSSPRSSQNSAAVSANPALETATTRSSAQSISTTISRRNSASTSASSTTPISTTALSPTLVLTTLRSSDTTSASPSSTPEPTFFLAFNAMLVPDPFRRGELKPAAKRQDSSPQDEDSTPAVVIDLTPIPIVLNATNIVLPGQCNNATAFTLEDGRLSQAGTDGAIGKAFGATEAPLEIPDADVMDIVNTTFAVSDGMLTWMASDGTGAAQFFACPDGVFAGFPIISRADCRPVQLSLYSINRCVSQRSSTTSTADRSTVSSRITSSSSMTSSTLVTPTIEIATSVSSSIYSSDSSSSSASAAATSSATTVTIESRTATATSSMTSASTSTSAISPLSRSPTIVPEPSTMTEAIVTPASSSPSPSAPGTSSTAPAGTSVSYANSTQPPLTVARKRNPSATRKSRRAAAKEAAKANEVALEQEAATIHTATFIFNQHRRRFDGVRTVKIVRTLEQAKKIHKESELVNCAVQAVRTGIKKSHNGATSSDESSGASDNENEDYVDDVTELEDLQGHILIFKLRGSRGRGWYPFSKDNSTKAVGELAKAAKNGKADEKIRFRVYLGRPEHARRARAALKTNVP</sequence>
<feature type="signal peptide" evidence="2">
    <location>
        <begin position="1"/>
        <end position="19"/>
    </location>
</feature>
<feature type="compositionally biased region" description="Low complexity" evidence="1">
    <location>
        <begin position="126"/>
        <end position="148"/>
    </location>
</feature>
<evidence type="ECO:0000256" key="2">
    <source>
        <dbReference type="SAM" id="SignalP"/>
    </source>
</evidence>
<feature type="compositionally biased region" description="Basic residues" evidence="1">
    <location>
        <begin position="487"/>
        <end position="501"/>
    </location>
</feature>
<feature type="compositionally biased region" description="Low complexity" evidence="1">
    <location>
        <begin position="450"/>
        <end position="475"/>
    </location>
</feature>
<feature type="region of interest" description="Disordered" evidence="1">
    <location>
        <begin position="96"/>
        <end position="148"/>
    </location>
</feature>
<feature type="chain" id="PRO_5005856729" evidence="2">
    <location>
        <begin position="20"/>
        <end position="674"/>
    </location>
</feature>
<feature type="region of interest" description="Disordered" evidence="1">
    <location>
        <begin position="390"/>
        <end position="508"/>
    </location>
</feature>
<reference evidence="3 4" key="1">
    <citation type="submission" date="2015-06" db="EMBL/GenBank/DDBJ databases">
        <title>Draft genome of the ant-associated black yeast Phialophora attae CBS 131958.</title>
        <authorList>
            <person name="Moreno L.F."/>
            <person name="Stielow B.J."/>
            <person name="de Hoog S."/>
            <person name="Vicente V.A."/>
            <person name="Weiss V.A."/>
            <person name="de Vries M."/>
            <person name="Cruz L.M."/>
            <person name="Souza E.M."/>
        </authorList>
    </citation>
    <scope>NUCLEOTIDE SEQUENCE [LARGE SCALE GENOMIC DNA]</scope>
    <source>
        <strain evidence="3 4">CBS 131958</strain>
    </source>
</reference>
<accession>A0A0N0NLF7</accession>
<dbReference type="EMBL" id="LFJN01000016">
    <property type="protein sequence ID" value="KPI39118.1"/>
    <property type="molecule type" value="Genomic_DNA"/>
</dbReference>
<proteinExistence type="predicted"/>
<evidence type="ECO:0000313" key="3">
    <source>
        <dbReference type="EMBL" id="KPI39118.1"/>
    </source>
</evidence>
<feature type="compositionally biased region" description="Low complexity" evidence="1">
    <location>
        <begin position="96"/>
        <end position="110"/>
    </location>
</feature>
<feature type="compositionally biased region" description="Polar residues" evidence="1">
    <location>
        <begin position="576"/>
        <end position="589"/>
    </location>
</feature>
<feature type="region of interest" description="Disordered" evidence="1">
    <location>
        <begin position="572"/>
        <end position="593"/>
    </location>
</feature>
<name>A0A0N0NLF7_9EURO</name>
<feature type="compositionally biased region" description="Low complexity" evidence="1">
    <location>
        <begin position="390"/>
        <end position="435"/>
    </location>
</feature>
<dbReference type="AlphaFoldDB" id="A0A0N0NLF7"/>
<evidence type="ECO:0000256" key="1">
    <source>
        <dbReference type="SAM" id="MobiDB-lite"/>
    </source>
</evidence>
<organism evidence="3 4">
    <name type="scientific">Cyphellophora attinorum</name>
    <dbReference type="NCBI Taxonomy" id="1664694"/>
    <lineage>
        <taxon>Eukaryota</taxon>
        <taxon>Fungi</taxon>
        <taxon>Dikarya</taxon>
        <taxon>Ascomycota</taxon>
        <taxon>Pezizomycotina</taxon>
        <taxon>Eurotiomycetes</taxon>
        <taxon>Chaetothyriomycetidae</taxon>
        <taxon>Chaetothyriales</taxon>
        <taxon>Cyphellophoraceae</taxon>
        <taxon>Cyphellophora</taxon>
    </lineage>
</organism>
<keyword evidence="4" id="KW-1185">Reference proteome</keyword>
<dbReference type="VEuPathDB" id="FungiDB:AB675_4569"/>
<evidence type="ECO:0000313" key="4">
    <source>
        <dbReference type="Proteomes" id="UP000038010"/>
    </source>
</evidence>
<comment type="caution">
    <text evidence="3">The sequence shown here is derived from an EMBL/GenBank/DDBJ whole genome shotgun (WGS) entry which is preliminary data.</text>
</comment>
<dbReference type="GeneID" id="28736596"/>
<keyword evidence="2" id="KW-0732">Signal</keyword>
<dbReference type="STRING" id="1664694.A0A0N0NLF7"/>
<dbReference type="RefSeq" id="XP_017999081.1">
    <property type="nucleotide sequence ID" value="XM_018144716.1"/>
</dbReference>
<protein>
    <submittedName>
        <fullName evidence="3">Uncharacterized protein</fullName>
    </submittedName>
</protein>